<keyword evidence="3" id="KW-0067">ATP-binding</keyword>
<dbReference type="InterPro" id="IPR043129">
    <property type="entry name" value="ATPase_NBD"/>
</dbReference>
<dbReference type="EC" id="2.7.1.2" evidence="3"/>
<dbReference type="Gene3D" id="3.30.420.40">
    <property type="match status" value="1"/>
</dbReference>
<dbReference type="EMBL" id="FOCP01000028">
    <property type="protein sequence ID" value="SEN62066.1"/>
    <property type="molecule type" value="Genomic_DNA"/>
</dbReference>
<keyword evidence="3" id="KW-0963">Cytoplasm</keyword>
<dbReference type="GO" id="GO:0005536">
    <property type="term" value="F:D-glucose binding"/>
    <property type="evidence" value="ECO:0007669"/>
    <property type="project" value="InterPro"/>
</dbReference>
<dbReference type="RefSeq" id="WP_090634349.1">
    <property type="nucleotide sequence ID" value="NZ_FOCP01000028.1"/>
</dbReference>
<dbReference type="GO" id="GO:0005737">
    <property type="term" value="C:cytoplasm"/>
    <property type="evidence" value="ECO:0007669"/>
    <property type="project" value="UniProtKB-SubCell"/>
</dbReference>
<evidence type="ECO:0000256" key="1">
    <source>
        <dbReference type="ARBA" id="ARBA00022679"/>
    </source>
</evidence>
<evidence type="ECO:0000256" key="2">
    <source>
        <dbReference type="ARBA" id="ARBA00022777"/>
    </source>
</evidence>
<dbReference type="STRING" id="917.SAMN05216326_10782"/>
<dbReference type="PANTHER" id="PTHR47363">
    <property type="entry name" value="GLUCOKINASE"/>
    <property type="match status" value="1"/>
</dbReference>
<evidence type="ECO:0000256" key="4">
    <source>
        <dbReference type="RuleBase" id="RU004046"/>
    </source>
</evidence>
<dbReference type="SUPFAM" id="SSF53067">
    <property type="entry name" value="Actin-like ATPase domain"/>
    <property type="match status" value="1"/>
</dbReference>
<dbReference type="Pfam" id="PF02685">
    <property type="entry name" value="Glucokinase"/>
    <property type="match status" value="1"/>
</dbReference>
<gene>
    <name evidence="3" type="primary">glk</name>
    <name evidence="5" type="ORF">SAMN05216325_1283</name>
</gene>
<proteinExistence type="inferred from homology"/>
<protein>
    <recommendedName>
        <fullName evidence="3">Glucokinase</fullName>
        <ecNumber evidence="3">2.7.1.2</ecNumber>
    </recommendedName>
    <alternativeName>
        <fullName evidence="3">Glucose kinase</fullName>
    </alternativeName>
</protein>
<sequence>MRKYIIYGDIGGTKTLLQMAECVDETFQTSSLRRYRSGEYRSFADMLNNFLNEVEFDTATCSLVAACFAVAGPIVDQRSQLTNLPWLLDAALIARAFSIDHVKLLNDFEAAAMAVDDLAPEDLVVLQSGRAEPKAMRVILGAGTGMGVAWLVWHGNGYRPLPTEAGHIDFAPTNALQIRLLERLQNKFQRVSVERLLSGAGLTQIFRFLLENQTESSNISQFQLDEDSGAAITALAVEEKHSVAIKSLELFAEIYGAYAGNLALAGLCKNGVYIAGGIAPKIIDTLRGGAFIREFCRKGRFSGLMQTIPVQVISNPDISLLGAKNGARKLMMTSR</sequence>
<dbReference type="CDD" id="cd24008">
    <property type="entry name" value="ASKHA_NBD_GLK"/>
    <property type="match status" value="1"/>
</dbReference>
<accession>A0A1H8I1W2</accession>
<evidence type="ECO:0000256" key="3">
    <source>
        <dbReference type="HAMAP-Rule" id="MF_00524"/>
    </source>
</evidence>
<keyword evidence="3" id="KW-0547">Nucleotide-binding</keyword>
<reference evidence="5 6" key="1">
    <citation type="submission" date="2016-10" db="EMBL/GenBank/DDBJ databases">
        <authorList>
            <person name="de Groot N.N."/>
        </authorList>
    </citation>
    <scope>NUCLEOTIDE SEQUENCE [LARGE SCALE GENOMIC DNA]</scope>
    <source>
        <strain evidence="5 6">Nm22</strain>
    </source>
</reference>
<keyword evidence="3" id="KW-0324">Glycolysis</keyword>
<organism evidence="5 6">
    <name type="scientific">Nitrosomonas marina</name>
    <dbReference type="NCBI Taxonomy" id="917"/>
    <lineage>
        <taxon>Bacteria</taxon>
        <taxon>Pseudomonadati</taxon>
        <taxon>Pseudomonadota</taxon>
        <taxon>Betaproteobacteria</taxon>
        <taxon>Nitrosomonadales</taxon>
        <taxon>Nitrosomonadaceae</taxon>
        <taxon>Nitrosomonas</taxon>
    </lineage>
</organism>
<keyword evidence="1 3" id="KW-0808">Transferase</keyword>
<dbReference type="GO" id="GO:0005524">
    <property type="term" value="F:ATP binding"/>
    <property type="evidence" value="ECO:0007669"/>
    <property type="project" value="UniProtKB-UniRule"/>
</dbReference>
<dbReference type="NCBIfam" id="TIGR00749">
    <property type="entry name" value="glk"/>
    <property type="match status" value="1"/>
</dbReference>
<dbReference type="Proteomes" id="UP000199459">
    <property type="component" value="Unassembled WGS sequence"/>
</dbReference>
<evidence type="ECO:0000313" key="6">
    <source>
        <dbReference type="Proteomes" id="UP000199459"/>
    </source>
</evidence>
<dbReference type="GO" id="GO:0004340">
    <property type="term" value="F:glucokinase activity"/>
    <property type="evidence" value="ECO:0007669"/>
    <property type="project" value="UniProtKB-UniRule"/>
</dbReference>
<name>A0A1H8I1W2_9PROT</name>
<feature type="binding site" evidence="3">
    <location>
        <begin position="8"/>
        <end position="13"/>
    </location>
    <ligand>
        <name>ATP</name>
        <dbReference type="ChEBI" id="CHEBI:30616"/>
    </ligand>
</feature>
<keyword evidence="2 3" id="KW-0418">Kinase</keyword>
<evidence type="ECO:0000313" key="5">
    <source>
        <dbReference type="EMBL" id="SEN62066.1"/>
    </source>
</evidence>
<dbReference type="InterPro" id="IPR003836">
    <property type="entry name" value="Glucokinase"/>
</dbReference>
<comment type="similarity">
    <text evidence="3 4">Belongs to the bacterial glucokinase family.</text>
</comment>
<dbReference type="OrthoDB" id="257751at2"/>
<dbReference type="GO" id="GO:0006096">
    <property type="term" value="P:glycolytic process"/>
    <property type="evidence" value="ECO:0007669"/>
    <property type="project" value="UniProtKB-UniRule"/>
</dbReference>
<comment type="subcellular location">
    <subcellularLocation>
        <location evidence="3">Cytoplasm</location>
    </subcellularLocation>
</comment>
<comment type="catalytic activity">
    <reaction evidence="3">
        <text>D-glucose + ATP = D-glucose 6-phosphate + ADP + H(+)</text>
        <dbReference type="Rhea" id="RHEA:17825"/>
        <dbReference type="ChEBI" id="CHEBI:4167"/>
        <dbReference type="ChEBI" id="CHEBI:15378"/>
        <dbReference type="ChEBI" id="CHEBI:30616"/>
        <dbReference type="ChEBI" id="CHEBI:61548"/>
        <dbReference type="ChEBI" id="CHEBI:456216"/>
        <dbReference type="EC" id="2.7.1.2"/>
    </reaction>
</comment>
<dbReference type="PANTHER" id="PTHR47363:SF1">
    <property type="entry name" value="GLUCOKINASE"/>
    <property type="match status" value="1"/>
</dbReference>
<dbReference type="HAMAP" id="MF_00524">
    <property type="entry name" value="Glucokinase"/>
    <property type="match status" value="1"/>
</dbReference>
<dbReference type="Gene3D" id="3.40.367.20">
    <property type="match status" value="1"/>
</dbReference>
<dbReference type="AlphaFoldDB" id="A0A1H8I1W2"/>